<dbReference type="NCBIfam" id="NF004790">
    <property type="entry name" value="PRK06136.1"/>
    <property type="match status" value="1"/>
</dbReference>
<feature type="domain" description="Tetrapyrrole methylase" evidence="9">
    <location>
        <begin position="22"/>
        <end position="231"/>
    </location>
</feature>
<evidence type="ECO:0000259" key="9">
    <source>
        <dbReference type="Pfam" id="PF00590"/>
    </source>
</evidence>
<evidence type="ECO:0000256" key="3">
    <source>
        <dbReference type="ARBA" id="ARBA00022603"/>
    </source>
</evidence>
<dbReference type="Gene3D" id="3.30.950.10">
    <property type="entry name" value="Methyltransferase, Cobalt-precorrin-4 Transmethylase, Domain 2"/>
    <property type="match status" value="1"/>
</dbReference>
<dbReference type="EC" id="2.1.1.107" evidence="2"/>
<sequence>MNLIDTLATISASDPAFEPGHVWLAGAGPGHPRYLTLEVADALSKTDSIVYDALVSPEVLALATGSAELHFAGKRGGKPSETQDNITSTLIRLARSGKKVLRLKGGDPFIFGRGGEEAEALVQAGIPCRILPGMTSAIAALASARIPATMRGISRSITFTTGHAAGSEDHLDWHALARLGEPIVVYMGLKMIGEISRLLMEGGMAAQTPVAVLMAVSTPDERILLAKLETVEAEVRRQDFAAPALIVIGDIVPVRKLLTPGQRS</sequence>
<comment type="pathway">
    <text evidence="7">Porphyrin-containing compound metabolism; siroheme biosynthesis; precorrin-2 from uroporphyrinogen III: step 1/1.</text>
</comment>
<dbReference type="Proteomes" id="UP001202827">
    <property type="component" value="Unassembled WGS sequence"/>
</dbReference>
<dbReference type="InterPro" id="IPR050161">
    <property type="entry name" value="Siro_Cobalamin_biosynth"/>
</dbReference>
<dbReference type="InterPro" id="IPR035996">
    <property type="entry name" value="4pyrrol_Methylase_sf"/>
</dbReference>
<dbReference type="CDD" id="cd11642">
    <property type="entry name" value="SUMT"/>
    <property type="match status" value="1"/>
</dbReference>
<evidence type="ECO:0000313" key="11">
    <source>
        <dbReference type="Proteomes" id="UP001202827"/>
    </source>
</evidence>
<comment type="similarity">
    <text evidence="1 8">Belongs to the precorrin methyltransferase family.</text>
</comment>
<keyword evidence="3 8" id="KW-0489">Methyltransferase</keyword>
<name>A0ABT0IWT2_9HYPH</name>
<keyword evidence="4 8" id="KW-0808">Transferase</keyword>
<proteinExistence type="inferred from homology"/>
<dbReference type="InterPro" id="IPR003043">
    <property type="entry name" value="Uropor_MeTrfase_CS"/>
</dbReference>
<dbReference type="Gene3D" id="3.40.1010.10">
    <property type="entry name" value="Cobalt-precorrin-4 Transmethylase, Domain 1"/>
    <property type="match status" value="1"/>
</dbReference>
<reference evidence="10 11" key="1">
    <citation type="submission" date="2022-04" db="EMBL/GenBank/DDBJ databases">
        <title>Rhizobium coralii sp. nov., isolated from coral Turbinaria peltata.</title>
        <authorList>
            <person name="Sun H."/>
        </authorList>
    </citation>
    <scope>NUCLEOTIDE SEQUENCE [LARGE SCALE GENOMIC DNA]</scope>
    <source>
        <strain evidence="10 11">NTR19</strain>
    </source>
</reference>
<dbReference type="RefSeq" id="WP_248684642.1">
    <property type="nucleotide sequence ID" value="NZ_JALPRY010000026.1"/>
</dbReference>
<gene>
    <name evidence="10" type="primary">cobA</name>
    <name evidence="10" type="ORF">M0654_20320</name>
</gene>
<dbReference type="PANTHER" id="PTHR45790">
    <property type="entry name" value="SIROHEME SYNTHASE-RELATED"/>
    <property type="match status" value="1"/>
</dbReference>
<dbReference type="InterPro" id="IPR014777">
    <property type="entry name" value="4pyrrole_Mease_sub1"/>
</dbReference>
<dbReference type="GO" id="GO:0004851">
    <property type="term" value="F:uroporphyrin-III C-methyltransferase activity"/>
    <property type="evidence" value="ECO:0007669"/>
    <property type="project" value="UniProtKB-EC"/>
</dbReference>
<evidence type="ECO:0000313" key="10">
    <source>
        <dbReference type="EMBL" id="MCK8782328.1"/>
    </source>
</evidence>
<evidence type="ECO:0000256" key="1">
    <source>
        <dbReference type="ARBA" id="ARBA00005879"/>
    </source>
</evidence>
<dbReference type="EMBL" id="JALPRY010000026">
    <property type="protein sequence ID" value="MCK8782328.1"/>
    <property type="molecule type" value="Genomic_DNA"/>
</dbReference>
<dbReference type="InterPro" id="IPR000878">
    <property type="entry name" value="4pyrrol_Mease"/>
</dbReference>
<keyword evidence="5" id="KW-0949">S-adenosyl-L-methionine</keyword>
<protein>
    <recommendedName>
        <fullName evidence="2">uroporphyrinogen-III C-methyltransferase</fullName>
        <ecNumber evidence="2">2.1.1.107</ecNumber>
    </recommendedName>
</protein>
<dbReference type="SUPFAM" id="SSF53790">
    <property type="entry name" value="Tetrapyrrole methylase"/>
    <property type="match status" value="1"/>
</dbReference>
<dbReference type="InterPro" id="IPR014776">
    <property type="entry name" value="4pyrrole_Mease_sub2"/>
</dbReference>
<keyword evidence="11" id="KW-1185">Reference proteome</keyword>
<dbReference type="InterPro" id="IPR006366">
    <property type="entry name" value="CobA/CysG_C"/>
</dbReference>
<evidence type="ECO:0000256" key="7">
    <source>
        <dbReference type="ARBA" id="ARBA00025705"/>
    </source>
</evidence>
<evidence type="ECO:0000256" key="2">
    <source>
        <dbReference type="ARBA" id="ARBA00012162"/>
    </source>
</evidence>
<organism evidence="10 11">
    <name type="scientific">Neorhizobium turbinariae</name>
    <dbReference type="NCBI Taxonomy" id="2937795"/>
    <lineage>
        <taxon>Bacteria</taxon>
        <taxon>Pseudomonadati</taxon>
        <taxon>Pseudomonadota</taxon>
        <taxon>Alphaproteobacteria</taxon>
        <taxon>Hyphomicrobiales</taxon>
        <taxon>Rhizobiaceae</taxon>
        <taxon>Rhizobium/Agrobacterium group</taxon>
        <taxon>Neorhizobium</taxon>
    </lineage>
</organism>
<accession>A0ABT0IWT2</accession>
<evidence type="ECO:0000256" key="4">
    <source>
        <dbReference type="ARBA" id="ARBA00022679"/>
    </source>
</evidence>
<dbReference type="PANTHER" id="PTHR45790:SF3">
    <property type="entry name" value="S-ADENOSYL-L-METHIONINE-DEPENDENT UROPORPHYRINOGEN III METHYLTRANSFERASE, CHLOROPLASTIC"/>
    <property type="match status" value="1"/>
</dbReference>
<evidence type="ECO:0000256" key="5">
    <source>
        <dbReference type="ARBA" id="ARBA00022691"/>
    </source>
</evidence>
<dbReference type="PROSITE" id="PS00840">
    <property type="entry name" value="SUMT_2"/>
    <property type="match status" value="1"/>
</dbReference>
<evidence type="ECO:0000256" key="6">
    <source>
        <dbReference type="ARBA" id="ARBA00023244"/>
    </source>
</evidence>
<dbReference type="Pfam" id="PF00590">
    <property type="entry name" value="TP_methylase"/>
    <property type="match status" value="1"/>
</dbReference>
<evidence type="ECO:0000256" key="8">
    <source>
        <dbReference type="RuleBase" id="RU003960"/>
    </source>
</evidence>
<comment type="caution">
    <text evidence="10">The sequence shown here is derived from an EMBL/GenBank/DDBJ whole genome shotgun (WGS) entry which is preliminary data.</text>
</comment>
<keyword evidence="6" id="KW-0627">Porphyrin biosynthesis</keyword>
<dbReference type="NCBIfam" id="TIGR01469">
    <property type="entry name" value="cobA_cysG_Cterm"/>
    <property type="match status" value="1"/>
</dbReference>
<dbReference type="GO" id="GO:0032259">
    <property type="term" value="P:methylation"/>
    <property type="evidence" value="ECO:0007669"/>
    <property type="project" value="UniProtKB-KW"/>
</dbReference>